<dbReference type="Pfam" id="PF13966">
    <property type="entry name" value="zf-RVT"/>
    <property type="match status" value="1"/>
</dbReference>
<evidence type="ECO:0000313" key="2">
    <source>
        <dbReference type="EMBL" id="KAJ8447096.1"/>
    </source>
</evidence>
<gene>
    <name evidence="2" type="ORF">Cgig2_022825</name>
</gene>
<dbReference type="AlphaFoldDB" id="A0A9Q1KQP3"/>
<dbReference type="Proteomes" id="UP001153076">
    <property type="component" value="Unassembled WGS sequence"/>
</dbReference>
<proteinExistence type="predicted"/>
<feature type="domain" description="Reverse transcriptase zinc-binding" evidence="1">
    <location>
        <begin position="87"/>
        <end position="175"/>
    </location>
</feature>
<comment type="caution">
    <text evidence="2">The sequence shown here is derived from an EMBL/GenBank/DDBJ whole genome shotgun (WGS) entry which is preliminary data.</text>
</comment>
<dbReference type="OrthoDB" id="1112690at2759"/>
<evidence type="ECO:0000259" key="1">
    <source>
        <dbReference type="Pfam" id="PF13966"/>
    </source>
</evidence>
<organism evidence="2 3">
    <name type="scientific">Carnegiea gigantea</name>
    <dbReference type="NCBI Taxonomy" id="171969"/>
    <lineage>
        <taxon>Eukaryota</taxon>
        <taxon>Viridiplantae</taxon>
        <taxon>Streptophyta</taxon>
        <taxon>Embryophyta</taxon>
        <taxon>Tracheophyta</taxon>
        <taxon>Spermatophyta</taxon>
        <taxon>Magnoliopsida</taxon>
        <taxon>eudicotyledons</taxon>
        <taxon>Gunneridae</taxon>
        <taxon>Pentapetalae</taxon>
        <taxon>Caryophyllales</taxon>
        <taxon>Cactineae</taxon>
        <taxon>Cactaceae</taxon>
        <taxon>Cactoideae</taxon>
        <taxon>Echinocereeae</taxon>
        <taxon>Carnegiea</taxon>
    </lineage>
</organism>
<sequence>MVIYNQTQILLTVSWIPRPLTFKVITPKPTGDVNLQVCNLIEGEAGSWRVEHVRELFLPYDADIILAIPLCNSWPDDKLIRHYTANAYHLIMEGKRADEGRLTYDDSKYWKAMWDLEVPPQVKVYAWRVCRNLLPSPCNLAKRIPSIDIKCAICGAQEELDLHIFLECPFAEKMWEASELRVGAMATMNHVELSYFVATLYECWAARNAFIFKERETNPGVVYQGACVLVQSFSEAKECIPSTVGPHPHRWRPASSGLLKLKFDGGMVGEAGRGGASSCILMMGILY</sequence>
<name>A0A9Q1KQP3_9CARY</name>
<reference evidence="2" key="1">
    <citation type="submission" date="2022-04" db="EMBL/GenBank/DDBJ databases">
        <title>Carnegiea gigantea Genome sequencing and assembly v2.</title>
        <authorList>
            <person name="Copetti D."/>
            <person name="Sanderson M.J."/>
            <person name="Burquez A."/>
            <person name="Wojciechowski M.F."/>
        </authorList>
    </citation>
    <scope>NUCLEOTIDE SEQUENCE</scope>
    <source>
        <strain evidence="2">SGP5-SGP5p</strain>
        <tissue evidence="2">Aerial part</tissue>
    </source>
</reference>
<dbReference type="InterPro" id="IPR026960">
    <property type="entry name" value="RVT-Znf"/>
</dbReference>
<protein>
    <recommendedName>
        <fullName evidence="1">Reverse transcriptase zinc-binding domain-containing protein</fullName>
    </recommendedName>
</protein>
<accession>A0A9Q1KQP3</accession>
<dbReference type="EMBL" id="JAKOGI010000041">
    <property type="protein sequence ID" value="KAJ8447096.1"/>
    <property type="molecule type" value="Genomic_DNA"/>
</dbReference>
<evidence type="ECO:0000313" key="3">
    <source>
        <dbReference type="Proteomes" id="UP001153076"/>
    </source>
</evidence>
<keyword evidence="3" id="KW-1185">Reference proteome</keyword>